<name>A0A0A9HG46_ARUDO</name>
<reference evidence="2" key="1">
    <citation type="submission" date="2014-09" db="EMBL/GenBank/DDBJ databases">
        <authorList>
            <person name="Magalhaes I.L.F."/>
            <person name="Oliveira U."/>
            <person name="Santos F.R."/>
            <person name="Vidigal T.H.D.A."/>
            <person name="Brescovit A.D."/>
            <person name="Santos A.J."/>
        </authorList>
    </citation>
    <scope>NUCLEOTIDE SEQUENCE</scope>
    <source>
        <tissue evidence="2">Shoot tissue taken approximately 20 cm above the soil surface</tissue>
    </source>
</reference>
<reference evidence="2" key="2">
    <citation type="journal article" date="2015" name="Data Brief">
        <title>Shoot transcriptome of the giant reed, Arundo donax.</title>
        <authorList>
            <person name="Barrero R.A."/>
            <person name="Guerrero F.D."/>
            <person name="Moolhuijzen P."/>
            <person name="Goolsby J.A."/>
            <person name="Tidwell J."/>
            <person name="Bellgard S.E."/>
            <person name="Bellgard M.I."/>
        </authorList>
    </citation>
    <scope>NUCLEOTIDE SEQUENCE</scope>
    <source>
        <tissue evidence="2">Shoot tissue taken approximately 20 cm above the soil surface</tissue>
    </source>
</reference>
<sequence>MGRERERDKEINHHQTSVEFLAGHAAR</sequence>
<feature type="compositionally biased region" description="Basic and acidic residues" evidence="1">
    <location>
        <begin position="1"/>
        <end position="13"/>
    </location>
</feature>
<dbReference type="EMBL" id="GBRH01162184">
    <property type="protein sequence ID" value="JAE35712.1"/>
    <property type="molecule type" value="Transcribed_RNA"/>
</dbReference>
<feature type="region of interest" description="Disordered" evidence="1">
    <location>
        <begin position="1"/>
        <end position="27"/>
    </location>
</feature>
<organism evidence="2">
    <name type="scientific">Arundo donax</name>
    <name type="common">Giant reed</name>
    <name type="synonym">Donax arundinaceus</name>
    <dbReference type="NCBI Taxonomy" id="35708"/>
    <lineage>
        <taxon>Eukaryota</taxon>
        <taxon>Viridiplantae</taxon>
        <taxon>Streptophyta</taxon>
        <taxon>Embryophyta</taxon>
        <taxon>Tracheophyta</taxon>
        <taxon>Spermatophyta</taxon>
        <taxon>Magnoliopsida</taxon>
        <taxon>Liliopsida</taxon>
        <taxon>Poales</taxon>
        <taxon>Poaceae</taxon>
        <taxon>PACMAD clade</taxon>
        <taxon>Arundinoideae</taxon>
        <taxon>Arundineae</taxon>
        <taxon>Arundo</taxon>
    </lineage>
</organism>
<evidence type="ECO:0000313" key="2">
    <source>
        <dbReference type="EMBL" id="JAE35712.1"/>
    </source>
</evidence>
<evidence type="ECO:0000256" key="1">
    <source>
        <dbReference type="SAM" id="MobiDB-lite"/>
    </source>
</evidence>
<dbReference type="AlphaFoldDB" id="A0A0A9HG46"/>
<proteinExistence type="predicted"/>
<protein>
    <submittedName>
        <fullName evidence="2">Uncharacterized protein</fullName>
    </submittedName>
</protein>
<accession>A0A0A9HG46</accession>